<organism evidence="1 2">
    <name type="scientific">Phytophthora megakarya</name>
    <dbReference type="NCBI Taxonomy" id="4795"/>
    <lineage>
        <taxon>Eukaryota</taxon>
        <taxon>Sar</taxon>
        <taxon>Stramenopiles</taxon>
        <taxon>Oomycota</taxon>
        <taxon>Peronosporomycetes</taxon>
        <taxon>Peronosporales</taxon>
        <taxon>Peronosporaceae</taxon>
        <taxon>Phytophthora</taxon>
    </lineage>
</organism>
<gene>
    <name evidence="1" type="ORF">PHMEG_0002779</name>
</gene>
<sequence>MFNAMMHVPSKEQFFSRLHTFEQFQHVGKLWSPSVFFWWKHNDKPCQSRVEPAEAASGQKTSIICCVPPIERSEGINELNTAVYCVSAFCGPSFLCAARNLICDAYVHTEQKETTMGKLSIGRVGVVFHEYDDGRYIYDMVVAEGSPMSGDMASNR</sequence>
<accession>A0A225WXY3</accession>
<dbReference type="EMBL" id="NBNE01000130">
    <property type="protein sequence ID" value="OWZ22521.1"/>
    <property type="molecule type" value="Genomic_DNA"/>
</dbReference>
<name>A0A225WXY3_9STRA</name>
<evidence type="ECO:0000313" key="2">
    <source>
        <dbReference type="Proteomes" id="UP000198211"/>
    </source>
</evidence>
<dbReference type="Proteomes" id="UP000198211">
    <property type="component" value="Unassembled WGS sequence"/>
</dbReference>
<keyword evidence="2" id="KW-1185">Reference proteome</keyword>
<protein>
    <submittedName>
        <fullName evidence="1">Uncharacterized protein</fullName>
    </submittedName>
</protein>
<reference evidence="2" key="1">
    <citation type="submission" date="2017-03" db="EMBL/GenBank/DDBJ databases">
        <title>Phytopthora megakarya and P. palmivora, two closely related causual agents of cacao black pod achieved similar genome size and gene model numbers by different mechanisms.</title>
        <authorList>
            <person name="Ali S."/>
            <person name="Shao J."/>
            <person name="Larry D.J."/>
            <person name="Kronmiller B."/>
            <person name="Shen D."/>
            <person name="Strem M.D."/>
            <person name="Melnick R.L."/>
            <person name="Guiltinan M.J."/>
            <person name="Tyler B.M."/>
            <person name="Meinhardt L.W."/>
            <person name="Bailey B.A."/>
        </authorList>
    </citation>
    <scope>NUCLEOTIDE SEQUENCE [LARGE SCALE GENOMIC DNA]</scope>
    <source>
        <strain evidence="2">zdho120</strain>
    </source>
</reference>
<comment type="caution">
    <text evidence="1">The sequence shown here is derived from an EMBL/GenBank/DDBJ whole genome shotgun (WGS) entry which is preliminary data.</text>
</comment>
<evidence type="ECO:0000313" key="1">
    <source>
        <dbReference type="EMBL" id="OWZ22521.1"/>
    </source>
</evidence>
<proteinExistence type="predicted"/>
<dbReference type="AlphaFoldDB" id="A0A225WXY3"/>